<feature type="domain" description="ABC transmembrane type-1" evidence="8">
    <location>
        <begin position="89"/>
        <end position="316"/>
    </location>
</feature>
<keyword evidence="2 7" id="KW-0813">Transport</keyword>
<feature type="transmembrane region" description="Helical" evidence="7">
    <location>
        <begin position="245"/>
        <end position="267"/>
    </location>
</feature>
<evidence type="ECO:0000256" key="5">
    <source>
        <dbReference type="ARBA" id="ARBA00022989"/>
    </source>
</evidence>
<dbReference type="GO" id="GO:0005886">
    <property type="term" value="C:plasma membrane"/>
    <property type="evidence" value="ECO:0007669"/>
    <property type="project" value="UniProtKB-SubCell"/>
</dbReference>
<dbReference type="HOGENOM" id="CLU_016047_0_0_9"/>
<evidence type="ECO:0000256" key="3">
    <source>
        <dbReference type="ARBA" id="ARBA00022475"/>
    </source>
</evidence>
<dbReference type="PANTHER" id="PTHR30193">
    <property type="entry name" value="ABC TRANSPORTER PERMEASE PROTEIN"/>
    <property type="match status" value="1"/>
</dbReference>
<dbReference type="Pfam" id="PF00528">
    <property type="entry name" value="BPD_transp_1"/>
    <property type="match status" value="1"/>
</dbReference>
<feature type="transmembrane region" description="Helical" evidence="7">
    <location>
        <begin position="126"/>
        <end position="146"/>
    </location>
</feature>
<protein>
    <submittedName>
        <fullName evidence="9">Binding-protein-dependent transport systems inner membrane component</fullName>
    </submittedName>
</protein>
<feature type="transmembrane region" description="Helical" evidence="7">
    <location>
        <begin position="183"/>
        <end position="210"/>
    </location>
</feature>
<evidence type="ECO:0000259" key="8">
    <source>
        <dbReference type="PROSITE" id="PS50928"/>
    </source>
</evidence>
<organism evidence="9">
    <name type="scientific">Geobacillus sp. (strain WCH70)</name>
    <dbReference type="NCBI Taxonomy" id="471223"/>
    <lineage>
        <taxon>Bacteria</taxon>
        <taxon>Bacillati</taxon>
        <taxon>Bacillota</taxon>
        <taxon>Bacilli</taxon>
        <taxon>Bacillales</taxon>
        <taxon>Anoxybacillaceae</taxon>
        <taxon>Geobacillus</taxon>
    </lineage>
</organism>
<dbReference type="STRING" id="471223.GWCH70_3154"/>
<evidence type="ECO:0000256" key="6">
    <source>
        <dbReference type="ARBA" id="ARBA00023136"/>
    </source>
</evidence>
<comment type="subcellular location">
    <subcellularLocation>
        <location evidence="1 7">Cell membrane</location>
        <topology evidence="1 7">Multi-pass membrane protein</topology>
    </subcellularLocation>
</comment>
<evidence type="ECO:0000313" key="9">
    <source>
        <dbReference type="EMBL" id="ACS25813.1"/>
    </source>
</evidence>
<evidence type="ECO:0000256" key="1">
    <source>
        <dbReference type="ARBA" id="ARBA00004651"/>
    </source>
</evidence>
<keyword evidence="3" id="KW-1003">Cell membrane</keyword>
<keyword evidence="5 7" id="KW-1133">Transmembrane helix</keyword>
<reference evidence="9" key="1">
    <citation type="submission" date="2009-06" db="EMBL/GenBank/DDBJ databases">
        <title>Complete sequence of chromosome of Geopacillus sp. WCH70.</title>
        <authorList>
            <consortium name="US DOE Joint Genome Institute"/>
            <person name="Lucas S."/>
            <person name="Copeland A."/>
            <person name="Lapidus A."/>
            <person name="Glavina del Rio T."/>
            <person name="Dalin E."/>
            <person name="Tice H."/>
            <person name="Bruce D."/>
            <person name="Goodwin L."/>
            <person name="Pitluck S."/>
            <person name="Chertkov O."/>
            <person name="Brettin T."/>
            <person name="Detter J.C."/>
            <person name="Han C."/>
            <person name="Larimer F."/>
            <person name="Land M."/>
            <person name="Hauser L."/>
            <person name="Kyrpides N."/>
            <person name="Mikhailova N."/>
            <person name="Brumm P."/>
            <person name="Mead D.A."/>
            <person name="Richardson P."/>
        </authorList>
    </citation>
    <scope>NUCLEOTIDE SEQUENCE [LARGE SCALE GENOMIC DNA]</scope>
    <source>
        <strain evidence="9">WCH70</strain>
    </source>
</reference>
<evidence type="ECO:0000256" key="4">
    <source>
        <dbReference type="ARBA" id="ARBA00022692"/>
    </source>
</evidence>
<feature type="transmembrane region" description="Helical" evidence="7">
    <location>
        <begin position="93"/>
        <end position="114"/>
    </location>
</feature>
<dbReference type="PROSITE" id="PS50928">
    <property type="entry name" value="ABC_TM1"/>
    <property type="match status" value="1"/>
</dbReference>
<dbReference type="InterPro" id="IPR000515">
    <property type="entry name" value="MetI-like"/>
</dbReference>
<gene>
    <name evidence="9" type="ordered locus">GWCH70_3154</name>
</gene>
<dbReference type="eggNOG" id="COG1175">
    <property type="taxonomic scope" value="Bacteria"/>
</dbReference>
<dbReference type="GO" id="GO:0055085">
    <property type="term" value="P:transmembrane transport"/>
    <property type="evidence" value="ECO:0007669"/>
    <property type="project" value="InterPro"/>
</dbReference>
<evidence type="ECO:0000256" key="7">
    <source>
        <dbReference type="RuleBase" id="RU363032"/>
    </source>
</evidence>
<dbReference type="InterPro" id="IPR035906">
    <property type="entry name" value="MetI-like_sf"/>
</dbReference>
<feature type="transmembrane region" description="Helical" evidence="7">
    <location>
        <begin position="29"/>
        <end position="50"/>
    </location>
</feature>
<name>C5D8H5_GEOSW</name>
<accession>C5D8H5</accession>
<dbReference type="AlphaFoldDB" id="C5D8H5"/>
<comment type="similarity">
    <text evidence="7">Belongs to the binding-protein-dependent transport system permease family.</text>
</comment>
<proteinExistence type="inferred from homology"/>
<dbReference type="PANTHER" id="PTHR30193:SF42">
    <property type="entry name" value="ABC TRANSPORTER PERMEASE PROTEIN"/>
    <property type="match status" value="1"/>
</dbReference>
<dbReference type="Gene3D" id="1.10.3720.10">
    <property type="entry name" value="MetI-like"/>
    <property type="match status" value="1"/>
</dbReference>
<dbReference type="InterPro" id="IPR051393">
    <property type="entry name" value="ABC_transporter_permease"/>
</dbReference>
<dbReference type="SUPFAM" id="SSF161098">
    <property type="entry name" value="MetI-like"/>
    <property type="match status" value="1"/>
</dbReference>
<evidence type="ECO:0000256" key="2">
    <source>
        <dbReference type="ARBA" id="ARBA00022448"/>
    </source>
</evidence>
<dbReference type="EMBL" id="CP001638">
    <property type="protein sequence ID" value="ACS25813.1"/>
    <property type="molecule type" value="Genomic_DNA"/>
</dbReference>
<feature type="transmembrane region" description="Helical" evidence="7">
    <location>
        <begin position="292"/>
        <end position="316"/>
    </location>
</feature>
<dbReference type="OrthoDB" id="9786413at2"/>
<keyword evidence="6 7" id="KW-0472">Membrane</keyword>
<sequence>METAKAVSERSVTVVPKSQKKRKWTVDHWLALAFLSPSVVLILIFVYGFIGWTGYVSLSNWNSLVPDLSFAGLKNYIYLFHDFRFQADLRNTLVFTVLFIGVVIVLGQLLAILLDQKLRGESIFRNIFFFPMALSFVVTGVVWQWLLNPSTGVNLFLKKFGLDSKWYTDTNILGGFHIGKIEFGVPVAIVAVVIAAVWQMTGFAVAMYLAGLRAIPEEVREAARMDGATEFQIYRKIIIPMLRPITVSVIIIMAHISLKIFDLIYAMTGPGANFVTDVPGVYMFETTFRGNYYANGAAIAIIMLLSVAIFIVPYLISSRKGES</sequence>
<dbReference type="CDD" id="cd06261">
    <property type="entry name" value="TM_PBP2"/>
    <property type="match status" value="1"/>
</dbReference>
<keyword evidence="4 7" id="KW-0812">Transmembrane</keyword>
<dbReference type="KEGG" id="gwc:GWCH70_3154"/>